<dbReference type="PANTHER" id="PTHR32472:SF11">
    <property type="entry name" value="DISEASE RESISTANCE PROTEIN (TIR-NBS CLASS)"/>
    <property type="match status" value="1"/>
</dbReference>
<dbReference type="InterPro" id="IPR011990">
    <property type="entry name" value="TPR-like_helical_dom_sf"/>
</dbReference>
<organism evidence="4">
    <name type="scientific">Anthurium amnicola</name>
    <dbReference type="NCBI Taxonomy" id="1678845"/>
    <lineage>
        <taxon>Eukaryota</taxon>
        <taxon>Viridiplantae</taxon>
        <taxon>Streptophyta</taxon>
        <taxon>Embryophyta</taxon>
        <taxon>Tracheophyta</taxon>
        <taxon>Spermatophyta</taxon>
        <taxon>Magnoliopsida</taxon>
        <taxon>Liliopsida</taxon>
        <taxon>Araceae</taxon>
        <taxon>Pothoideae</taxon>
        <taxon>Potheae</taxon>
        <taxon>Anthurium</taxon>
    </lineage>
</organism>
<reference evidence="4" key="1">
    <citation type="submission" date="2015-07" db="EMBL/GenBank/DDBJ databases">
        <title>Transcriptome Assembly of Anthurium amnicola.</title>
        <authorList>
            <person name="Suzuki J."/>
        </authorList>
    </citation>
    <scope>NUCLEOTIDE SEQUENCE</scope>
</reference>
<evidence type="ECO:0000313" key="4">
    <source>
        <dbReference type="EMBL" id="JAT64350.1"/>
    </source>
</evidence>
<dbReference type="PANTHER" id="PTHR32472">
    <property type="entry name" value="DNA REPAIR PROTEIN RADA"/>
    <property type="match status" value="1"/>
</dbReference>
<feature type="compositionally biased region" description="Low complexity" evidence="1">
    <location>
        <begin position="21"/>
        <end position="39"/>
    </location>
</feature>
<protein>
    <submittedName>
        <fullName evidence="4">DNA repair protein RadA</fullName>
    </submittedName>
</protein>
<dbReference type="InterPro" id="IPR058874">
    <property type="entry name" value="WHD_plant"/>
</dbReference>
<dbReference type="InterPro" id="IPR000157">
    <property type="entry name" value="TIR_dom"/>
</dbReference>
<dbReference type="GO" id="GO:0007165">
    <property type="term" value="P:signal transduction"/>
    <property type="evidence" value="ECO:0007669"/>
    <property type="project" value="InterPro"/>
</dbReference>
<dbReference type="AlphaFoldDB" id="A0A1D1ZBV1"/>
<sequence length="1009" mass="114006">MELQQESSKSGALPATTTRNVSSSSSAFVSASQSPFFSPRSPASHGSELLQPNNPSSSLAGSLRAESDDILGSNFVVQESYSLSRIRHDTCAASPVASICTSYFEDSKQDLEFAAKLSPSNGIYTGSSSNHSQGINNGYLEYRVKQKRAGKQHGRNFAQPSTLLSSTNRQGSSDVYLGFHGRKPSLLRFANWLRAELEIQGISCFAVDRARCRNGRSHDMVERAMNAATFGVVILTKKSFGNPHTIQEIRNFLGRKNLVPVFFDLGASDCLARDIVERRGDIWERHGGELWMLYGGVEKEWKDAVHGLARVENLKLEANDGNWRDCILRSVILLATRLGRRSAVERVNRWREKVDKEEFPFPRNENFIGRKKELSELELILFGDVSGDGQKDYFELKTRRRQKNLVIGRVENSRTEESAKDHRSDSSSKGKEPVVWKESEREIELQRMERTQRHFHTLKLKSAGRHGRRRRSMKIMYGKGIACVSGDPGIGKTELLLEYAYKFCQRYKMVLWIGGESRYIRQNYLNLKSFLEVDVGIENHSLEKGKAKCFEELEEESIARVRKELMRDIPYLVIIDNLEHEKDWWDQKSIMDLLPRFGGVTHIIISTHLPRVMNLEPIKLTYLSGVEAMALMKGTFRDYPVMEVDALKVIEERLGRLTLGLSIVGAILSELPISPSRLLDTINRMPMRDFPSRDRDAFIPKRHSFLRQLLDVCFSIFEHADGPQSLATRMVQASGWFAPAAIPIALLALAAHKVPKKHRGIHFWKRCMGSLTCSLTTSHIKKSEVEASSMLIRFGVARSNTKPDCIHFHDIVKLHARKRGAPRLAQAMLQAVSLRGTISQHPEHLWAACFLLFGFGTDPVVLEPEPSELISLVKRVVLPLAIHTFITFSRCNAALELLRLCTDALEIAAESLISRAEKWFDKSLCCMKPIHSNAHSTYLWQELALLRASVMETRAKLMLRGGQYDVADDLIRKAIFIRTSICGEHHPDTASARETLSKLTRLLTNVYGS</sequence>
<dbReference type="Gene3D" id="3.40.50.10140">
    <property type="entry name" value="Toll/interleukin-1 receptor homology (TIR) domain"/>
    <property type="match status" value="1"/>
</dbReference>
<dbReference type="GO" id="GO:0000725">
    <property type="term" value="P:recombinational repair"/>
    <property type="evidence" value="ECO:0007669"/>
    <property type="project" value="TreeGrafter"/>
</dbReference>
<dbReference type="InterPro" id="IPR027417">
    <property type="entry name" value="P-loop_NTPase"/>
</dbReference>
<accession>A0A1D1ZBV1</accession>
<dbReference type="Gene3D" id="3.40.50.300">
    <property type="entry name" value="P-loop containing nucleotide triphosphate hydrolases"/>
    <property type="match status" value="1"/>
</dbReference>
<feature type="domain" description="Plant disease resistance WDH" evidence="3">
    <location>
        <begin position="716"/>
        <end position="827"/>
    </location>
</feature>
<feature type="domain" description="TIR" evidence="2">
    <location>
        <begin position="189"/>
        <end position="266"/>
    </location>
</feature>
<feature type="compositionally biased region" description="Polar residues" evidence="1">
    <location>
        <begin position="1"/>
        <end position="20"/>
    </location>
</feature>
<dbReference type="EMBL" id="GDJX01003586">
    <property type="protein sequence ID" value="JAT64350.1"/>
    <property type="molecule type" value="Transcribed_RNA"/>
</dbReference>
<dbReference type="Pfam" id="PF13676">
    <property type="entry name" value="TIR_2"/>
    <property type="match status" value="1"/>
</dbReference>
<dbReference type="Gene3D" id="1.25.40.10">
    <property type="entry name" value="Tetratricopeptide repeat domain"/>
    <property type="match status" value="1"/>
</dbReference>
<name>A0A1D1ZBV1_9ARAE</name>
<evidence type="ECO:0000259" key="2">
    <source>
        <dbReference type="Pfam" id="PF13676"/>
    </source>
</evidence>
<proteinExistence type="predicted"/>
<feature type="compositionally biased region" description="Basic and acidic residues" evidence="1">
    <location>
        <begin position="411"/>
        <end position="437"/>
    </location>
</feature>
<evidence type="ECO:0000259" key="3">
    <source>
        <dbReference type="Pfam" id="PF25895"/>
    </source>
</evidence>
<dbReference type="Pfam" id="PF25895">
    <property type="entry name" value="WHD_plant_disease"/>
    <property type="match status" value="1"/>
</dbReference>
<dbReference type="SUPFAM" id="SSF52200">
    <property type="entry name" value="Toll/Interleukin receptor TIR domain"/>
    <property type="match status" value="1"/>
</dbReference>
<evidence type="ECO:0000256" key="1">
    <source>
        <dbReference type="SAM" id="MobiDB-lite"/>
    </source>
</evidence>
<feature type="region of interest" description="Disordered" evidence="1">
    <location>
        <begin position="408"/>
        <end position="437"/>
    </location>
</feature>
<gene>
    <name evidence="4" type="primary">radA_2</name>
    <name evidence="4" type="ORF">g.99827</name>
</gene>
<dbReference type="SUPFAM" id="SSF52540">
    <property type="entry name" value="P-loop containing nucleoside triphosphate hydrolases"/>
    <property type="match status" value="1"/>
</dbReference>
<dbReference type="InterPro" id="IPR035897">
    <property type="entry name" value="Toll_tir_struct_dom_sf"/>
</dbReference>
<feature type="region of interest" description="Disordered" evidence="1">
    <location>
        <begin position="1"/>
        <end position="62"/>
    </location>
</feature>
<feature type="compositionally biased region" description="Polar residues" evidence="1">
    <location>
        <begin position="50"/>
        <end position="60"/>
    </location>
</feature>